<proteinExistence type="predicted"/>
<sequence>METTDSGLAAIREQITGKRVVAVERKGEKLVLDDGTVLWLYMSDSDCCASARGTWVIQPDALQAIITDVQVTPDEERSGYDGDGTTNFAVVKILHNQNPIALADCYANDGNGGYYFSVLSLNVLVPGSDDSLDVDVVSA</sequence>
<dbReference type="AlphaFoldDB" id="A0A1A6BHT4"/>
<comment type="caution">
    <text evidence="2">The sequence shown here is derived from an EMBL/GenBank/DDBJ whole genome shotgun (WGS) entry which is preliminary data.</text>
</comment>
<dbReference type="OrthoDB" id="2339608at2"/>
<dbReference type="EMBL" id="MAEM01000243">
    <property type="protein sequence ID" value="OBS01861.1"/>
    <property type="molecule type" value="Genomic_DNA"/>
</dbReference>
<gene>
    <name evidence="2" type="ORF">A9W98_17915</name>
</gene>
<feature type="domain" description="DUF7448" evidence="1">
    <location>
        <begin position="13"/>
        <end position="115"/>
    </location>
</feature>
<evidence type="ECO:0000313" key="3">
    <source>
        <dbReference type="Proteomes" id="UP000093757"/>
    </source>
</evidence>
<dbReference type="Proteomes" id="UP000093757">
    <property type="component" value="Unassembled WGS sequence"/>
</dbReference>
<organism evidence="2 3">
    <name type="scientific">Mycobacterium gordonae</name>
    <dbReference type="NCBI Taxonomy" id="1778"/>
    <lineage>
        <taxon>Bacteria</taxon>
        <taxon>Bacillati</taxon>
        <taxon>Actinomycetota</taxon>
        <taxon>Actinomycetes</taxon>
        <taxon>Mycobacteriales</taxon>
        <taxon>Mycobacteriaceae</taxon>
        <taxon>Mycobacterium</taxon>
    </lineage>
</organism>
<reference evidence="2 3" key="1">
    <citation type="submission" date="2016-06" db="EMBL/GenBank/DDBJ databases">
        <authorList>
            <person name="Kjaerup R.B."/>
            <person name="Dalgaard T.S."/>
            <person name="Juul-Madsen H.R."/>
        </authorList>
    </citation>
    <scope>NUCLEOTIDE SEQUENCE [LARGE SCALE GENOMIC DNA]</scope>
    <source>
        <strain evidence="2 3">1245752.6</strain>
    </source>
</reference>
<name>A0A1A6BHT4_MYCGO</name>
<evidence type="ECO:0000259" key="1">
    <source>
        <dbReference type="Pfam" id="PF24240"/>
    </source>
</evidence>
<accession>A0A1A6BHT4</accession>
<protein>
    <recommendedName>
        <fullName evidence="1">DUF7448 domain-containing protein</fullName>
    </recommendedName>
</protein>
<evidence type="ECO:0000313" key="2">
    <source>
        <dbReference type="EMBL" id="OBS01861.1"/>
    </source>
</evidence>
<dbReference type="Pfam" id="PF24240">
    <property type="entry name" value="DUF7448"/>
    <property type="match status" value="1"/>
</dbReference>
<dbReference type="InterPro" id="IPR055871">
    <property type="entry name" value="DUF7448"/>
</dbReference>
<dbReference type="RefSeq" id="WP_065133870.1">
    <property type="nucleotide sequence ID" value="NZ_MAEM01000243.1"/>
</dbReference>